<evidence type="ECO:0000256" key="1">
    <source>
        <dbReference type="SAM" id="SignalP"/>
    </source>
</evidence>
<dbReference type="Proteomes" id="UP000494111">
    <property type="component" value="Unassembled WGS sequence"/>
</dbReference>
<dbReference type="InterPro" id="IPR025294">
    <property type="entry name" value="DUF4156"/>
</dbReference>
<protein>
    <recommendedName>
        <fullName evidence="4">DUF4156 domain-containing protein</fullName>
    </recommendedName>
</protein>
<evidence type="ECO:0008006" key="4">
    <source>
        <dbReference type="Google" id="ProtNLM"/>
    </source>
</evidence>
<proteinExistence type="predicted"/>
<dbReference type="EMBL" id="CADIJO010000002">
    <property type="protein sequence ID" value="CAB3660442.1"/>
    <property type="molecule type" value="Genomic_DNA"/>
</dbReference>
<name>A0A6S6Z589_9BURK</name>
<evidence type="ECO:0000313" key="3">
    <source>
        <dbReference type="Proteomes" id="UP000494111"/>
    </source>
</evidence>
<reference evidence="2 3" key="1">
    <citation type="submission" date="2020-04" db="EMBL/GenBank/DDBJ databases">
        <authorList>
            <person name="De Canck E."/>
        </authorList>
    </citation>
    <scope>NUCLEOTIDE SEQUENCE [LARGE SCALE GENOMIC DNA]</scope>
    <source>
        <strain evidence="2 3">LMG 3458</strain>
    </source>
</reference>
<gene>
    <name evidence="2" type="ORF">LMG3458_00552</name>
</gene>
<sequence>MHYLPAISRDALRVASLLASACALAACAPTALSPGASSNVRITHNEPGKDCAFLGDVTGSQGNFLAGVITSNADLETGARNDLKNKAAALGGNVVYLLTQRAGQTGHKDHLEQTNVTLSGNVYRCG</sequence>
<keyword evidence="1" id="KW-0732">Signal</keyword>
<dbReference type="RefSeq" id="WP_246288550.1">
    <property type="nucleotide sequence ID" value="NZ_CADIJO010000002.1"/>
</dbReference>
<evidence type="ECO:0000313" key="2">
    <source>
        <dbReference type="EMBL" id="CAB3660442.1"/>
    </source>
</evidence>
<accession>A0A6S6Z589</accession>
<feature type="chain" id="PRO_5029002968" description="DUF4156 domain-containing protein" evidence="1">
    <location>
        <begin position="26"/>
        <end position="126"/>
    </location>
</feature>
<organism evidence="2 3">
    <name type="scientific">Achromobacter deleyi</name>
    <dbReference type="NCBI Taxonomy" id="1353891"/>
    <lineage>
        <taxon>Bacteria</taxon>
        <taxon>Pseudomonadati</taxon>
        <taxon>Pseudomonadota</taxon>
        <taxon>Betaproteobacteria</taxon>
        <taxon>Burkholderiales</taxon>
        <taxon>Alcaligenaceae</taxon>
        <taxon>Achromobacter</taxon>
    </lineage>
</organism>
<dbReference type="Pfam" id="PF13698">
    <property type="entry name" value="DUF4156"/>
    <property type="match status" value="1"/>
</dbReference>
<dbReference type="AlphaFoldDB" id="A0A6S6Z589"/>
<feature type="signal peptide" evidence="1">
    <location>
        <begin position="1"/>
        <end position="25"/>
    </location>
</feature>